<dbReference type="STRING" id="4537.A0A0E0K1U8"/>
<dbReference type="InterPro" id="IPR000269">
    <property type="entry name" value="Cu_amine_oxidase"/>
</dbReference>
<protein>
    <recommendedName>
        <fullName evidence="1">Amine oxidase</fullName>
        <ecNumber evidence="1">1.4.3.-</ecNumber>
    </recommendedName>
</protein>
<dbReference type="Gramene" id="OPUNC02G20450.1">
    <property type="protein sequence ID" value="OPUNC02G20450.1"/>
    <property type="gene ID" value="OPUNC02G20450"/>
</dbReference>
<keyword evidence="4" id="KW-1185">Reference proteome</keyword>
<dbReference type="Gene3D" id="2.70.98.20">
    <property type="entry name" value="Copper amine oxidase, catalytic domain"/>
    <property type="match status" value="2"/>
</dbReference>
<dbReference type="PANTHER" id="PTHR10638:SF18">
    <property type="entry name" value="AMINE OXIDASE [COPPER-CONTAINING] ZETA, PEROXISOMAL"/>
    <property type="match status" value="1"/>
</dbReference>
<reference evidence="3" key="2">
    <citation type="submission" date="2018-05" db="EMBL/GenBank/DDBJ databases">
        <title>OpunRS2 (Oryza punctata Reference Sequence Version 2).</title>
        <authorList>
            <person name="Zhang J."/>
            <person name="Kudrna D."/>
            <person name="Lee S."/>
            <person name="Talag J."/>
            <person name="Welchert J."/>
            <person name="Wing R.A."/>
        </authorList>
    </citation>
    <scope>NUCLEOTIDE SEQUENCE [LARGE SCALE GENOMIC DNA]</scope>
</reference>
<dbReference type="GO" id="GO:0005507">
    <property type="term" value="F:copper ion binding"/>
    <property type="evidence" value="ECO:0007669"/>
    <property type="project" value="InterPro"/>
</dbReference>
<evidence type="ECO:0000259" key="2">
    <source>
        <dbReference type="Pfam" id="PF01179"/>
    </source>
</evidence>
<comment type="PTM">
    <text evidence="1">Topaquinone (TPQ) is generated by copper-dependent autoxidation of a specific tyrosyl residue.</text>
</comment>
<comment type="cofactor">
    <cofactor evidence="1">
        <name>Cu cation</name>
        <dbReference type="ChEBI" id="CHEBI:23378"/>
    </cofactor>
    <text evidence="1">Contains 1 topaquinone per subunit.</text>
</comment>
<evidence type="ECO:0000313" key="3">
    <source>
        <dbReference type="EnsemblPlants" id="OPUNC02G20450.1"/>
    </source>
</evidence>
<dbReference type="Pfam" id="PF01179">
    <property type="entry name" value="Cu_amine_oxid"/>
    <property type="match status" value="1"/>
</dbReference>
<accession>A0A0E0K1U8</accession>
<evidence type="ECO:0000313" key="4">
    <source>
        <dbReference type="Proteomes" id="UP000026962"/>
    </source>
</evidence>
<name>A0A0E0K1U8_ORYPU</name>
<dbReference type="InterPro" id="IPR036460">
    <property type="entry name" value="Cu_amine_oxidase_C_sf"/>
</dbReference>
<keyword evidence="1" id="KW-0801">TPQ</keyword>
<reference evidence="3" key="1">
    <citation type="submission" date="2015-04" db="UniProtKB">
        <authorList>
            <consortium name="EnsemblPlants"/>
        </authorList>
    </citation>
    <scope>IDENTIFICATION</scope>
</reference>
<dbReference type="PANTHER" id="PTHR10638">
    <property type="entry name" value="COPPER AMINE OXIDASE"/>
    <property type="match status" value="1"/>
</dbReference>
<proteinExistence type="inferred from homology"/>
<dbReference type="Proteomes" id="UP000026962">
    <property type="component" value="Chromosome 2"/>
</dbReference>
<keyword evidence="1" id="KW-0186">Copper</keyword>
<dbReference type="EnsemblPlants" id="OPUNC02G20450.1">
    <property type="protein sequence ID" value="OPUNC02G20450.1"/>
    <property type="gene ID" value="OPUNC02G20450"/>
</dbReference>
<feature type="domain" description="Copper amine oxidase catalytic" evidence="2">
    <location>
        <begin position="92"/>
        <end position="129"/>
    </location>
</feature>
<organism evidence="3">
    <name type="scientific">Oryza punctata</name>
    <name type="common">Red rice</name>
    <dbReference type="NCBI Taxonomy" id="4537"/>
    <lineage>
        <taxon>Eukaryota</taxon>
        <taxon>Viridiplantae</taxon>
        <taxon>Streptophyta</taxon>
        <taxon>Embryophyta</taxon>
        <taxon>Tracheophyta</taxon>
        <taxon>Spermatophyta</taxon>
        <taxon>Magnoliopsida</taxon>
        <taxon>Liliopsida</taxon>
        <taxon>Poales</taxon>
        <taxon>Poaceae</taxon>
        <taxon>BOP clade</taxon>
        <taxon>Oryzoideae</taxon>
        <taxon>Oryzeae</taxon>
        <taxon>Oryzinae</taxon>
        <taxon>Oryza</taxon>
    </lineage>
</organism>
<dbReference type="HOGENOM" id="CLU_1734446_0_0_1"/>
<dbReference type="SUPFAM" id="SSF49998">
    <property type="entry name" value="Amine oxidase catalytic domain"/>
    <property type="match status" value="1"/>
</dbReference>
<keyword evidence="1" id="KW-0479">Metal-binding</keyword>
<dbReference type="GO" id="GO:0048038">
    <property type="term" value="F:quinone binding"/>
    <property type="evidence" value="ECO:0007669"/>
    <property type="project" value="InterPro"/>
</dbReference>
<keyword evidence="1" id="KW-0560">Oxidoreductase</keyword>
<dbReference type="GO" id="GO:0008131">
    <property type="term" value="F:primary methylamine oxidase activity"/>
    <property type="evidence" value="ECO:0007669"/>
    <property type="project" value="InterPro"/>
</dbReference>
<dbReference type="GO" id="GO:0009308">
    <property type="term" value="P:amine metabolic process"/>
    <property type="evidence" value="ECO:0007669"/>
    <property type="project" value="UniProtKB-UniRule"/>
</dbReference>
<sequence>MAVDCKPNEAYNQIEVESVGPNNVHNNAFYAEEKLLKSELQAMRDCDPSSARHWIVRNTRTVNRMDNQQGTSSYLLNYGISEIKQVICKYRYIFGITHIPRLEDWPVMPVERISFMLTPDGFFNCSPAIDVPPGSDVYTKEADRPRTFRLS</sequence>
<comment type="similarity">
    <text evidence="1">Belongs to the copper/topaquinone oxidase family.</text>
</comment>
<dbReference type="InterPro" id="IPR015798">
    <property type="entry name" value="Cu_amine_oxidase_C"/>
</dbReference>
<dbReference type="eggNOG" id="KOG1186">
    <property type="taxonomic scope" value="Eukaryota"/>
</dbReference>
<evidence type="ECO:0000256" key="1">
    <source>
        <dbReference type="RuleBase" id="RU000672"/>
    </source>
</evidence>
<dbReference type="AlphaFoldDB" id="A0A0E0K1U8"/>
<dbReference type="EC" id="1.4.3.-" evidence="1"/>